<sequence>GWSDMRVFAKTRLLQKPLLLTLKLGAKIPTGEFRNEEGLIPVGEGQWDFDVIVQAGRSLWPLPTYANIDVGYRIRKINEEIDRDPGDEWLVNAEIGAQPRSWLTMALKYELLRSGKGETFGIRSATLIKRISYLAPTVAVRIRGDTWVEGAVRTSLGGRNFPAGRQWIIGVSTGFDAGRFLPGPR</sequence>
<accession>A0A381ZFM5</accession>
<gene>
    <name evidence="1" type="ORF">METZ01_LOCUS140950</name>
</gene>
<reference evidence="1" key="1">
    <citation type="submission" date="2018-05" db="EMBL/GenBank/DDBJ databases">
        <authorList>
            <person name="Lanie J.A."/>
            <person name="Ng W.-L."/>
            <person name="Kazmierczak K.M."/>
            <person name="Andrzejewski T.M."/>
            <person name="Davidsen T.M."/>
            <person name="Wayne K.J."/>
            <person name="Tettelin H."/>
            <person name="Glass J.I."/>
            <person name="Rusch D."/>
            <person name="Podicherti R."/>
            <person name="Tsui H.-C.T."/>
            <person name="Winkler M.E."/>
        </authorList>
    </citation>
    <scope>NUCLEOTIDE SEQUENCE</scope>
</reference>
<organism evidence="1">
    <name type="scientific">marine metagenome</name>
    <dbReference type="NCBI Taxonomy" id="408172"/>
    <lineage>
        <taxon>unclassified sequences</taxon>
        <taxon>metagenomes</taxon>
        <taxon>ecological metagenomes</taxon>
    </lineage>
</organism>
<name>A0A381ZFM5_9ZZZZ</name>
<feature type="non-terminal residue" evidence="1">
    <location>
        <position position="1"/>
    </location>
</feature>
<dbReference type="EMBL" id="UINC01021149">
    <property type="protein sequence ID" value="SVA88096.1"/>
    <property type="molecule type" value="Genomic_DNA"/>
</dbReference>
<proteinExistence type="predicted"/>
<evidence type="ECO:0008006" key="2">
    <source>
        <dbReference type="Google" id="ProtNLM"/>
    </source>
</evidence>
<evidence type="ECO:0000313" key="1">
    <source>
        <dbReference type="EMBL" id="SVA88096.1"/>
    </source>
</evidence>
<protein>
    <recommendedName>
        <fullName evidence="2">TonB-dependent receptor-like beta-barrel domain-containing protein</fullName>
    </recommendedName>
</protein>
<dbReference type="AlphaFoldDB" id="A0A381ZFM5"/>